<accession>A0A401UIN1</accession>
<comment type="caution">
    <text evidence="1">The sequence shown here is derived from an EMBL/GenBank/DDBJ whole genome shotgun (WGS) entry which is preliminary data.</text>
</comment>
<evidence type="ECO:0008006" key="3">
    <source>
        <dbReference type="Google" id="ProtNLM"/>
    </source>
</evidence>
<dbReference type="OrthoDB" id="2858410at2"/>
<evidence type="ECO:0000313" key="1">
    <source>
        <dbReference type="EMBL" id="GCD09376.1"/>
    </source>
</evidence>
<dbReference type="RefSeq" id="WP_124998721.1">
    <property type="nucleotide sequence ID" value="NZ_BHYK01000004.1"/>
</dbReference>
<dbReference type="EMBL" id="BHYK01000004">
    <property type="protein sequence ID" value="GCD09376.1"/>
    <property type="molecule type" value="Genomic_DNA"/>
</dbReference>
<name>A0A401UIN1_9CLOT</name>
<evidence type="ECO:0000313" key="2">
    <source>
        <dbReference type="Proteomes" id="UP000287872"/>
    </source>
</evidence>
<dbReference type="Proteomes" id="UP000287872">
    <property type="component" value="Unassembled WGS sequence"/>
</dbReference>
<proteinExistence type="predicted"/>
<sequence>MWKKRLTFILIFLLIGIVGAIGIVKLKQFKDKSLFTQEKWIREPGKRYLIVENMLKKYDLEKMTKEKVIQLLGKPEEKFEGGMILESLNKNPINPSDHNNIFYFTKKGLMPEEVSGLYIMFDNKGKVNDYTIVHFTT</sequence>
<protein>
    <recommendedName>
        <fullName evidence="3">Lipoprotein SmpA/OmlA domain-containing protein</fullName>
    </recommendedName>
</protein>
<organism evidence="1 2">
    <name type="scientific">Clostridium tagluense</name>
    <dbReference type="NCBI Taxonomy" id="360422"/>
    <lineage>
        <taxon>Bacteria</taxon>
        <taxon>Bacillati</taxon>
        <taxon>Bacillota</taxon>
        <taxon>Clostridia</taxon>
        <taxon>Eubacteriales</taxon>
        <taxon>Clostridiaceae</taxon>
        <taxon>Clostridium</taxon>
    </lineage>
</organism>
<dbReference type="AlphaFoldDB" id="A0A401UIN1"/>
<gene>
    <name evidence="1" type="ORF">Ctaglu_09990</name>
</gene>
<keyword evidence="2" id="KW-1185">Reference proteome</keyword>
<reference evidence="1 2" key="1">
    <citation type="submission" date="2018-11" db="EMBL/GenBank/DDBJ databases">
        <title>Genome sequencing and assembly of Clostridium tagluense strain A121.</title>
        <authorList>
            <person name="Murakami T."/>
            <person name="Segawa T."/>
            <person name="Shcherbakova V.A."/>
            <person name="Mori H."/>
            <person name="Yoshimura Y."/>
        </authorList>
    </citation>
    <scope>NUCLEOTIDE SEQUENCE [LARGE SCALE GENOMIC DNA]</scope>
    <source>
        <strain evidence="1 2">A121</strain>
    </source>
</reference>